<keyword evidence="3" id="KW-1185">Reference proteome</keyword>
<dbReference type="Proteomes" id="UP001362999">
    <property type="component" value="Unassembled WGS sequence"/>
</dbReference>
<organism evidence="2 3">
    <name type="scientific">Favolaschia claudopus</name>
    <dbReference type="NCBI Taxonomy" id="2862362"/>
    <lineage>
        <taxon>Eukaryota</taxon>
        <taxon>Fungi</taxon>
        <taxon>Dikarya</taxon>
        <taxon>Basidiomycota</taxon>
        <taxon>Agaricomycotina</taxon>
        <taxon>Agaricomycetes</taxon>
        <taxon>Agaricomycetidae</taxon>
        <taxon>Agaricales</taxon>
        <taxon>Marasmiineae</taxon>
        <taxon>Mycenaceae</taxon>
        <taxon>Favolaschia</taxon>
    </lineage>
</organism>
<comment type="caution">
    <text evidence="2">The sequence shown here is derived from an EMBL/GenBank/DDBJ whole genome shotgun (WGS) entry which is preliminary data.</text>
</comment>
<feature type="compositionally biased region" description="Acidic residues" evidence="1">
    <location>
        <begin position="370"/>
        <end position="387"/>
    </location>
</feature>
<dbReference type="PANTHER" id="PTHR38790:SF4">
    <property type="entry name" value="2EXR DOMAIN-CONTAINING PROTEIN"/>
    <property type="match status" value="1"/>
</dbReference>
<evidence type="ECO:0000313" key="3">
    <source>
        <dbReference type="Proteomes" id="UP001362999"/>
    </source>
</evidence>
<dbReference type="AlphaFoldDB" id="A0AAW0AYJ3"/>
<feature type="compositionally biased region" description="Polar residues" evidence="1">
    <location>
        <begin position="21"/>
        <end position="49"/>
    </location>
</feature>
<gene>
    <name evidence="2" type="ORF">R3P38DRAFT_2982546</name>
</gene>
<dbReference type="PANTHER" id="PTHR38790">
    <property type="entry name" value="2EXR DOMAIN-CONTAINING PROTEIN-RELATED"/>
    <property type="match status" value="1"/>
</dbReference>
<evidence type="ECO:0000313" key="2">
    <source>
        <dbReference type="EMBL" id="KAK7018395.1"/>
    </source>
</evidence>
<feature type="region of interest" description="Disordered" evidence="1">
    <location>
        <begin position="1"/>
        <end position="49"/>
    </location>
</feature>
<evidence type="ECO:0000256" key="1">
    <source>
        <dbReference type="SAM" id="MobiDB-lite"/>
    </source>
</evidence>
<proteinExistence type="predicted"/>
<name>A0AAW0AYJ3_9AGAR</name>
<dbReference type="EMBL" id="JAWWNJ010000046">
    <property type="protein sequence ID" value="KAK7018395.1"/>
    <property type="molecule type" value="Genomic_DNA"/>
</dbReference>
<sequence length="409" mass="46435">MPGPTNNKKNKKKQQKKDKSPPTQQDAMLNQPSALNQQPRTPESTRSIPNDQIQLGSLFLCLLPREMRDEIYSHLLLSTRLVSGERAHGRIDRRRIGSVPHALAILRTCRQVHAEIGRTWLQQILFSFETPEAMLNKLANIPLATRALIRHVRVSGDPLMLSWPEDSVYYRTHQVLKLLPGLALERLTVLAGRVPEVSYQTLDKLVRHSAGWKELRFLAFNSVFLGYKDEPLGFGGLDEDMYLRVPQPAAWQDVLDKRDGAGSGASVVIYRATSKQPCSVLLQPSSRAVFAQTLPAGKNLKTFGKMEDSKLMSPGERQKEVLVVVKRGDGVDYAEKEGSPYLASGDIREDMEGQTWKQFKADQDRRFHDDDDDLFSDLLEDEEDEPVEVEKYGHVDEYVWPPLHFEPLR</sequence>
<reference evidence="2 3" key="1">
    <citation type="journal article" date="2024" name="J Genomics">
        <title>Draft genome sequencing and assembly of Favolaschia claudopus CIRM-BRFM 2984 isolated from oak limbs.</title>
        <authorList>
            <person name="Navarro D."/>
            <person name="Drula E."/>
            <person name="Chaduli D."/>
            <person name="Cazenave R."/>
            <person name="Ahrendt S."/>
            <person name="Wang J."/>
            <person name="Lipzen A."/>
            <person name="Daum C."/>
            <person name="Barry K."/>
            <person name="Grigoriev I.V."/>
            <person name="Favel A."/>
            <person name="Rosso M.N."/>
            <person name="Martin F."/>
        </authorList>
    </citation>
    <scope>NUCLEOTIDE SEQUENCE [LARGE SCALE GENOMIC DNA]</scope>
    <source>
        <strain evidence="2 3">CIRM-BRFM 2984</strain>
    </source>
</reference>
<protein>
    <submittedName>
        <fullName evidence="2">Uncharacterized protein</fullName>
    </submittedName>
</protein>
<feature type="region of interest" description="Disordered" evidence="1">
    <location>
        <begin position="361"/>
        <end position="387"/>
    </location>
</feature>
<accession>A0AAW0AYJ3</accession>